<proteinExistence type="predicted"/>
<dbReference type="InterPro" id="IPR027417">
    <property type="entry name" value="P-loop_NTPase"/>
</dbReference>
<dbReference type="GO" id="GO:0004386">
    <property type="term" value="F:helicase activity"/>
    <property type="evidence" value="ECO:0007669"/>
    <property type="project" value="UniProtKB-KW"/>
</dbReference>
<sequence>MTRNEASTFCREELNKHNLSDWHIRLVTEVKSNSFLGKCSYKDKSIYLNAHHIDTHLQAEVENTILHEIAHALTEGAGHDDVWKDKAKELGCTNTLPCATYGLSLNAIDAIRSGALLEIDYDEQVIRTPKYRVTRYQDKCDVCNKVAKEASHKEFRSNGRLKRIVTLECGHIRIEDCDSQSPFEDLIFDSVNGCAHDWNKTVCMSCGAKKLYPFQIEGARFLERQQGKAAIFDEMGLGKTIQALAYLKFHEECFPALFIVKSGIKFQWMKEIVRVLGEKYFPQVISDSKQGVMPGLKCYITGYDLLRRFDSAKLKSLNIKTVVLDEVQAIKNPDASRTQEVRKLCKEIEHLIPLSGTPWKNRGSEFFVVLNMMDPIKFWSYQSFLNTWVDYYWDGAKQKEGGIRNPAKFKEHIKDLAIRRERTEVMPELPLINRMRLNCQIEDHARKAYENEVSEFVKWYNQLVIDGEEDSPEASQNAIARLQRMRHIIGLAKIPTTIEWCQDFIEETERKLVVFVHHKDVGALILDQLKEVGKEEKIEVMQLSADMSGEERFTTQERFNKLPRAIMVASTLASGEGLNLQTCSDCVMHERQWNPMNEEQAEGRFVRIGQIAQSVNATYIHAEKSTDTHLDTIIETKRSQFHAVMNKGEIPVWNQGSLIKELTNALVNERNKK</sequence>
<dbReference type="PANTHER" id="PTHR45766">
    <property type="entry name" value="DNA ANNEALING HELICASE AND ENDONUCLEASE ZRANB3 FAMILY MEMBER"/>
    <property type="match status" value="1"/>
</dbReference>
<dbReference type="SMART" id="SM00487">
    <property type="entry name" value="DEXDc"/>
    <property type="match status" value="1"/>
</dbReference>
<dbReference type="GO" id="GO:0006281">
    <property type="term" value="P:DNA repair"/>
    <property type="evidence" value="ECO:0007669"/>
    <property type="project" value="TreeGrafter"/>
</dbReference>
<dbReference type="GO" id="GO:0016787">
    <property type="term" value="F:hydrolase activity"/>
    <property type="evidence" value="ECO:0007669"/>
    <property type="project" value="UniProtKB-KW"/>
</dbReference>
<dbReference type="InterPro" id="IPR006640">
    <property type="entry name" value="SprT-like_domain"/>
</dbReference>
<dbReference type="InterPro" id="IPR014001">
    <property type="entry name" value="Helicase_ATP-bd"/>
</dbReference>
<dbReference type="InterPro" id="IPR001650">
    <property type="entry name" value="Helicase_C-like"/>
</dbReference>
<dbReference type="Gene3D" id="3.40.50.10810">
    <property type="entry name" value="Tandem AAA-ATPase domain"/>
    <property type="match status" value="1"/>
</dbReference>
<evidence type="ECO:0000313" key="4">
    <source>
        <dbReference type="EMBL" id="QJA90921.1"/>
    </source>
</evidence>
<feature type="domain" description="Helicase C-terminal" evidence="3">
    <location>
        <begin position="500"/>
        <end position="658"/>
    </location>
</feature>
<dbReference type="Pfam" id="PF00176">
    <property type="entry name" value="SNF2-rel_dom"/>
    <property type="match status" value="1"/>
</dbReference>
<dbReference type="Gene3D" id="3.40.50.300">
    <property type="entry name" value="P-loop containing nucleotide triphosphate hydrolases"/>
    <property type="match status" value="1"/>
</dbReference>
<dbReference type="InterPro" id="IPR049730">
    <property type="entry name" value="SNF2/RAD54-like_C"/>
</dbReference>
<dbReference type="Pfam" id="PF00271">
    <property type="entry name" value="Helicase_C"/>
    <property type="match status" value="1"/>
</dbReference>
<keyword evidence="4" id="KW-0547">Nucleotide-binding</keyword>
<gene>
    <name evidence="4" type="ORF">MM415B03513_0008</name>
</gene>
<dbReference type="PROSITE" id="PS51192">
    <property type="entry name" value="HELICASE_ATP_BIND_1"/>
    <property type="match status" value="1"/>
</dbReference>
<organism evidence="4">
    <name type="scientific">viral metagenome</name>
    <dbReference type="NCBI Taxonomy" id="1070528"/>
    <lineage>
        <taxon>unclassified sequences</taxon>
        <taxon>metagenomes</taxon>
        <taxon>organismal metagenomes</taxon>
    </lineage>
</organism>
<dbReference type="PROSITE" id="PS51194">
    <property type="entry name" value="HELICASE_CTER"/>
    <property type="match status" value="1"/>
</dbReference>
<keyword evidence="1" id="KW-0378">Hydrolase</keyword>
<accession>A0A6M3LCF4</accession>
<keyword evidence="4" id="KW-0347">Helicase</keyword>
<name>A0A6M3LCF4_9ZZZZ</name>
<dbReference type="InterPro" id="IPR038718">
    <property type="entry name" value="SNF2-like_sf"/>
</dbReference>
<protein>
    <submittedName>
        <fullName evidence="4">Putative helicase</fullName>
    </submittedName>
</protein>
<dbReference type="AlphaFoldDB" id="A0A6M3LCF4"/>
<evidence type="ECO:0000259" key="2">
    <source>
        <dbReference type="PROSITE" id="PS51192"/>
    </source>
</evidence>
<dbReference type="GO" id="GO:0005524">
    <property type="term" value="F:ATP binding"/>
    <property type="evidence" value="ECO:0007669"/>
    <property type="project" value="InterPro"/>
</dbReference>
<evidence type="ECO:0000256" key="1">
    <source>
        <dbReference type="ARBA" id="ARBA00022801"/>
    </source>
</evidence>
<dbReference type="InterPro" id="IPR000330">
    <property type="entry name" value="SNF2_N"/>
</dbReference>
<dbReference type="PANTHER" id="PTHR45766:SF6">
    <property type="entry name" value="SWI_SNF-RELATED MATRIX-ASSOCIATED ACTIN-DEPENDENT REGULATOR OF CHROMATIN SUBFAMILY A-LIKE PROTEIN 1"/>
    <property type="match status" value="1"/>
</dbReference>
<keyword evidence="4" id="KW-0067">ATP-binding</keyword>
<dbReference type="SUPFAM" id="SSF52540">
    <property type="entry name" value="P-loop containing nucleoside triphosphate hydrolases"/>
    <property type="match status" value="2"/>
</dbReference>
<dbReference type="CDD" id="cd18793">
    <property type="entry name" value="SF2_C_SNF"/>
    <property type="match status" value="1"/>
</dbReference>
<reference evidence="4" key="1">
    <citation type="submission" date="2020-03" db="EMBL/GenBank/DDBJ databases">
        <title>The deep terrestrial virosphere.</title>
        <authorList>
            <person name="Holmfeldt K."/>
            <person name="Nilsson E."/>
            <person name="Simone D."/>
            <person name="Lopez-Fernandez M."/>
            <person name="Wu X."/>
            <person name="de Brujin I."/>
            <person name="Lundin D."/>
            <person name="Andersson A."/>
            <person name="Bertilsson S."/>
            <person name="Dopson M."/>
        </authorList>
    </citation>
    <scope>NUCLEOTIDE SEQUENCE</scope>
    <source>
        <strain evidence="4">MM415B03513</strain>
    </source>
</reference>
<evidence type="ECO:0000259" key="3">
    <source>
        <dbReference type="PROSITE" id="PS51194"/>
    </source>
</evidence>
<dbReference type="SMART" id="SM00490">
    <property type="entry name" value="HELICc"/>
    <property type="match status" value="1"/>
</dbReference>
<dbReference type="EMBL" id="MT142948">
    <property type="protein sequence ID" value="QJA90921.1"/>
    <property type="molecule type" value="Genomic_DNA"/>
</dbReference>
<dbReference type="GO" id="GO:0031297">
    <property type="term" value="P:replication fork processing"/>
    <property type="evidence" value="ECO:0007669"/>
    <property type="project" value="TreeGrafter"/>
</dbReference>
<dbReference type="Pfam" id="PF10263">
    <property type="entry name" value="SprT-like"/>
    <property type="match status" value="1"/>
</dbReference>
<feature type="domain" description="Helicase ATP-binding" evidence="2">
    <location>
        <begin position="220"/>
        <end position="376"/>
    </location>
</feature>